<proteinExistence type="predicted"/>
<dbReference type="STRING" id="1120918.SAMN05216249_110100"/>
<accession>A0A1I0YN19</accession>
<reference evidence="1 2" key="1">
    <citation type="submission" date="2016-10" db="EMBL/GenBank/DDBJ databases">
        <authorList>
            <person name="de Groot N.N."/>
        </authorList>
    </citation>
    <scope>NUCLEOTIDE SEQUENCE [LARGE SCALE GENOMIC DNA]</scope>
    <source>
        <strain evidence="1 2">DSM 5522</strain>
    </source>
</reference>
<dbReference type="RefSeq" id="WP_092872572.1">
    <property type="nucleotide sequence ID" value="NZ_FOJY01000010.1"/>
</dbReference>
<keyword evidence="2" id="KW-1185">Reference proteome</keyword>
<organism evidence="1 2">
    <name type="scientific">Acetitomaculum ruminis DSM 5522</name>
    <dbReference type="NCBI Taxonomy" id="1120918"/>
    <lineage>
        <taxon>Bacteria</taxon>
        <taxon>Bacillati</taxon>
        <taxon>Bacillota</taxon>
        <taxon>Clostridia</taxon>
        <taxon>Lachnospirales</taxon>
        <taxon>Lachnospiraceae</taxon>
        <taxon>Acetitomaculum</taxon>
    </lineage>
</organism>
<gene>
    <name evidence="1" type="ORF">SAMN05216249_110100</name>
</gene>
<sequence length="286" mass="33117">MRTIFSTSNTTLQAIDILLSKHKIKNINLSSNNSKLDLFVRQEKSGFDFGDIVYKKPRKQPKMISKKTLDEINLDLRNIKFQDDVMEVNGVFFKANQIPKIRTHLLKEVKANDNVMDFGKNNCFRYTSDDGKEHCAYTSTKGIHIVYSEYLRGAPSDDELNRYLNFWNNMNTDDPVYINLSYSDAEIEKYLSEAGIEKGFFTVKMGDQEETQFYSSTKTANIIQAKWRYDIKYKCLTSDKSFLKEFEPGSIIKIGGVDYVVKDNHTLDVPYGADIYDIQYPKIELK</sequence>
<dbReference type="EMBL" id="FOJY01000010">
    <property type="protein sequence ID" value="SFB14176.1"/>
    <property type="molecule type" value="Genomic_DNA"/>
</dbReference>
<name>A0A1I0YN19_9FIRM</name>
<dbReference type="Proteomes" id="UP000198838">
    <property type="component" value="Unassembled WGS sequence"/>
</dbReference>
<evidence type="ECO:0000313" key="2">
    <source>
        <dbReference type="Proteomes" id="UP000198838"/>
    </source>
</evidence>
<protein>
    <submittedName>
        <fullName evidence="1">Uncharacterized protein</fullName>
    </submittedName>
</protein>
<dbReference type="OrthoDB" id="2001420at2"/>
<evidence type="ECO:0000313" key="1">
    <source>
        <dbReference type="EMBL" id="SFB14176.1"/>
    </source>
</evidence>
<dbReference type="AlphaFoldDB" id="A0A1I0YN19"/>